<dbReference type="AlphaFoldDB" id="A0A645E524"/>
<reference evidence="1" key="1">
    <citation type="submission" date="2019-08" db="EMBL/GenBank/DDBJ databases">
        <authorList>
            <person name="Kucharzyk K."/>
            <person name="Murdoch R.W."/>
            <person name="Higgins S."/>
            <person name="Loffler F."/>
        </authorList>
    </citation>
    <scope>NUCLEOTIDE SEQUENCE</scope>
</reference>
<accession>A0A645E524</accession>
<dbReference type="EMBL" id="VSSQ01043187">
    <property type="protein sequence ID" value="MPM96847.1"/>
    <property type="molecule type" value="Genomic_DNA"/>
</dbReference>
<evidence type="ECO:0000313" key="1">
    <source>
        <dbReference type="EMBL" id="MPM96847.1"/>
    </source>
</evidence>
<organism evidence="1">
    <name type="scientific">bioreactor metagenome</name>
    <dbReference type="NCBI Taxonomy" id="1076179"/>
    <lineage>
        <taxon>unclassified sequences</taxon>
        <taxon>metagenomes</taxon>
        <taxon>ecological metagenomes</taxon>
    </lineage>
</organism>
<proteinExistence type="predicted"/>
<gene>
    <name evidence="1" type="ORF">SDC9_144012</name>
</gene>
<protein>
    <submittedName>
        <fullName evidence="1">Uncharacterized protein</fullName>
    </submittedName>
</protein>
<sequence>MVGVHCSQKSLGREGGVTIGSGDEVDYLPGGPDSLSIGQSPQFPVGSKAAQLFKNMGMGINISHGKASSFPVRY</sequence>
<name>A0A645E524_9ZZZZ</name>
<comment type="caution">
    <text evidence="1">The sequence shown here is derived from an EMBL/GenBank/DDBJ whole genome shotgun (WGS) entry which is preliminary data.</text>
</comment>